<gene>
    <name evidence="1" type="ORF">ZEAMMB73_Zm00001d023426</name>
</gene>
<accession>A0A1D6ITA8</accession>
<evidence type="ECO:0000313" key="1">
    <source>
        <dbReference type="EMBL" id="AQK39306.1"/>
    </source>
</evidence>
<name>A0A1D6ITA8_MAIZE</name>
<organism evidence="1">
    <name type="scientific">Zea mays</name>
    <name type="common">Maize</name>
    <dbReference type="NCBI Taxonomy" id="4577"/>
    <lineage>
        <taxon>Eukaryota</taxon>
        <taxon>Viridiplantae</taxon>
        <taxon>Streptophyta</taxon>
        <taxon>Embryophyta</taxon>
        <taxon>Tracheophyta</taxon>
        <taxon>Spermatophyta</taxon>
        <taxon>Magnoliopsida</taxon>
        <taxon>Liliopsida</taxon>
        <taxon>Poales</taxon>
        <taxon>Poaceae</taxon>
        <taxon>PACMAD clade</taxon>
        <taxon>Panicoideae</taxon>
        <taxon>Andropogonodae</taxon>
        <taxon>Andropogoneae</taxon>
        <taxon>Tripsacinae</taxon>
        <taxon>Zea</taxon>
    </lineage>
</organism>
<reference evidence="1" key="1">
    <citation type="submission" date="2015-12" db="EMBL/GenBank/DDBJ databases">
        <title>Update maize B73 reference genome by single molecule sequencing technologies.</title>
        <authorList>
            <consortium name="Maize Genome Sequencing Project"/>
            <person name="Ware D."/>
        </authorList>
    </citation>
    <scope>NUCLEOTIDE SEQUENCE</scope>
    <source>
        <tissue evidence="1">Seedling</tissue>
    </source>
</reference>
<dbReference type="AlphaFoldDB" id="A0A1D6ITA8"/>
<dbReference type="EMBL" id="CM000786">
    <property type="protein sequence ID" value="AQK39306.1"/>
    <property type="molecule type" value="Genomic_DNA"/>
</dbReference>
<protein>
    <submittedName>
        <fullName evidence="1">Uncharacterized protein</fullName>
    </submittedName>
</protein>
<proteinExistence type="predicted"/>
<sequence>MPASLHHKLPCPFFFGFLRQPESKRIIRLEISHGPGSLPPFVIIFGVCTLFCSSSSVSLVLLLEGRVGEDVRQELRAPEGVGERQVSLGRVVRQLPQELVGEGPVVVLLHLRVQLPHPADPDEEAGEVAPRLLPEPPLHAVPEPAAAVLLPEPVDGGEVLGRDELDLGEEDVPSAPRGLAGEVDDQRPRGLVRLPVVARGELAAEEVERGAFFFFFVPCRWCRCRGNWSRS</sequence>